<dbReference type="InterPro" id="IPR012902">
    <property type="entry name" value="N_methyl_site"/>
</dbReference>
<dbReference type="Pfam" id="PF16074">
    <property type="entry name" value="PilW"/>
    <property type="match status" value="1"/>
</dbReference>
<keyword evidence="1" id="KW-0472">Membrane</keyword>
<keyword evidence="1" id="KW-1133">Transmembrane helix</keyword>
<dbReference type="RefSeq" id="WP_049176185.1">
    <property type="nucleotide sequence ID" value="NZ_BKFK01000001.1"/>
</dbReference>
<dbReference type="Proteomes" id="UP000263596">
    <property type="component" value="Unassembled WGS sequence"/>
</dbReference>
<sequence>MKEIKLPYRSSGFTLLELMVALTLGLIISAAAIQIFITSQRDFSSQQGYMDLQNSSLFGMGTMVREIRLANLNKAQAYMDDKKLYGGIVLSANNLSSNRKEDGSLNFSIDTNLLTRGEIGPSNLKDQKSDQLVIQYLVKVPNQFDCEGRSLIEGNYVVERFFLREDVSRNDPNKALALACKAQSYTEYQAQNSTMLDDLTGEGEIVIPRVDHFSVMLGTAQDGMKADCSDVAGASDVAVDGNLDCFGYIRIPDYLALSATNKPQIVSVKIGLLVRSLNASGKNKFFNKDQEYQILQTKAKLNESERNDLYLRNVITQTIALRNGFGVRN</sequence>
<gene>
    <name evidence="2" type="ORF">DHW29_00295</name>
</gene>
<dbReference type="Pfam" id="PF07963">
    <property type="entry name" value="N_methyl"/>
    <property type="match status" value="1"/>
</dbReference>
<comment type="caution">
    <text evidence="2">The sequence shown here is derived from an EMBL/GenBank/DDBJ whole genome shotgun (WGS) entry which is preliminary data.</text>
</comment>
<proteinExistence type="predicted"/>
<name>A0A3D2SJA8_9GAMM</name>
<dbReference type="GO" id="GO:0043683">
    <property type="term" value="P:type IV pilus assembly"/>
    <property type="evidence" value="ECO:0007669"/>
    <property type="project" value="InterPro"/>
</dbReference>
<accession>A0A3D2SJA8</accession>
<dbReference type="EMBL" id="DPVE01000007">
    <property type="protein sequence ID" value="HCK28794.1"/>
    <property type="molecule type" value="Genomic_DNA"/>
</dbReference>
<protein>
    <submittedName>
        <fullName evidence="2">Prepilin-type N-terminal cleavage/methylation domain-containing protein</fullName>
    </submittedName>
</protein>
<evidence type="ECO:0000256" key="1">
    <source>
        <dbReference type="SAM" id="Phobius"/>
    </source>
</evidence>
<evidence type="ECO:0000313" key="3">
    <source>
        <dbReference type="Proteomes" id="UP000263596"/>
    </source>
</evidence>
<dbReference type="AlphaFoldDB" id="A0A3D2SJA8"/>
<dbReference type="NCBIfam" id="TIGR02532">
    <property type="entry name" value="IV_pilin_GFxxxE"/>
    <property type="match status" value="1"/>
</dbReference>
<organism evidence="2 3">
    <name type="scientific">Acinetobacter ursingii</name>
    <dbReference type="NCBI Taxonomy" id="108980"/>
    <lineage>
        <taxon>Bacteria</taxon>
        <taxon>Pseudomonadati</taxon>
        <taxon>Pseudomonadota</taxon>
        <taxon>Gammaproteobacteria</taxon>
        <taxon>Moraxellales</taxon>
        <taxon>Moraxellaceae</taxon>
        <taxon>Acinetobacter</taxon>
    </lineage>
</organism>
<evidence type="ECO:0000313" key="2">
    <source>
        <dbReference type="EMBL" id="HCK28794.1"/>
    </source>
</evidence>
<dbReference type="PROSITE" id="PS00409">
    <property type="entry name" value="PROKAR_NTER_METHYL"/>
    <property type="match status" value="1"/>
</dbReference>
<keyword evidence="1" id="KW-0812">Transmembrane</keyword>
<feature type="transmembrane region" description="Helical" evidence="1">
    <location>
        <begin position="12"/>
        <end position="37"/>
    </location>
</feature>
<dbReference type="InterPro" id="IPR032092">
    <property type="entry name" value="PilW"/>
</dbReference>
<reference evidence="2 3" key="1">
    <citation type="journal article" date="2018" name="Nat. Biotechnol.">
        <title>A standardized bacterial taxonomy based on genome phylogeny substantially revises the tree of life.</title>
        <authorList>
            <person name="Parks D.H."/>
            <person name="Chuvochina M."/>
            <person name="Waite D.W."/>
            <person name="Rinke C."/>
            <person name="Skarshewski A."/>
            <person name="Chaumeil P.A."/>
            <person name="Hugenholtz P."/>
        </authorList>
    </citation>
    <scope>NUCLEOTIDE SEQUENCE [LARGE SCALE GENOMIC DNA]</scope>
    <source>
        <strain evidence="2">UBA9669</strain>
    </source>
</reference>